<keyword evidence="1" id="KW-0472">Membrane</keyword>
<feature type="transmembrane region" description="Helical" evidence="1">
    <location>
        <begin position="96"/>
        <end position="114"/>
    </location>
</feature>
<feature type="transmembrane region" description="Helical" evidence="1">
    <location>
        <begin position="54"/>
        <end position="75"/>
    </location>
</feature>
<proteinExistence type="predicted"/>
<feature type="transmembrane region" description="Helical" evidence="1">
    <location>
        <begin position="162"/>
        <end position="182"/>
    </location>
</feature>
<gene>
    <name evidence="3" type="ORF">A3H66_02730</name>
</gene>
<dbReference type="Proteomes" id="UP000178783">
    <property type="component" value="Unassembled WGS sequence"/>
</dbReference>
<feature type="domain" description="DUF5671" evidence="2">
    <location>
        <begin position="9"/>
        <end position="142"/>
    </location>
</feature>
<evidence type="ECO:0000313" key="3">
    <source>
        <dbReference type="EMBL" id="OGF23652.1"/>
    </source>
</evidence>
<dbReference type="InterPro" id="IPR043728">
    <property type="entry name" value="DUF5671"/>
</dbReference>
<keyword evidence="1" id="KW-1133">Transmembrane helix</keyword>
<feature type="transmembrane region" description="Helical" evidence="1">
    <location>
        <begin position="126"/>
        <end position="146"/>
    </location>
</feature>
<organism evidence="3 4">
    <name type="scientific">Candidatus Falkowbacteria bacterium RIFCSPLOWO2_02_FULL_45_21</name>
    <dbReference type="NCBI Taxonomy" id="1797989"/>
    <lineage>
        <taxon>Bacteria</taxon>
        <taxon>Candidatus Falkowiibacteriota</taxon>
    </lineage>
</organism>
<keyword evidence="1" id="KW-0812">Transmembrane</keyword>
<sequence>MEKQNAKFAFFYMLSLVALVFTSLAAGMVVFQIINKKVIDLITLAPGGFNQDALKFAISAIIIAAPIYFVMMWLINKNLLAGKMDKESGIRKWLTYFILLISAVVMIGWLIGAINSFLNGELTLKFILKFLTAFLISALIFSYYLYDIRRKEVAKNNNIIRAYFYGSIAIVLAALTASFFFIDSPLKVRLQKYDQNLVNKFSQIDYAINAYYGETGKLPADLNSLLNGGSTYYLIESDLTDPGTNKFIEYRVGGKDTYELCAVFKTENKSLANDKSSYVDVRWLHGEGFQCLKQRVAQVDKSKPAPVSVPVR</sequence>
<evidence type="ECO:0000259" key="2">
    <source>
        <dbReference type="Pfam" id="PF18920"/>
    </source>
</evidence>
<dbReference type="AlphaFoldDB" id="A0A1F5SAR5"/>
<dbReference type="EMBL" id="MFFW01000057">
    <property type="protein sequence ID" value="OGF23652.1"/>
    <property type="molecule type" value="Genomic_DNA"/>
</dbReference>
<accession>A0A1F5SAR5</accession>
<feature type="transmembrane region" description="Helical" evidence="1">
    <location>
        <begin position="12"/>
        <end position="34"/>
    </location>
</feature>
<dbReference type="STRING" id="1797989.A3H66_02730"/>
<name>A0A1F5SAR5_9BACT</name>
<protein>
    <recommendedName>
        <fullName evidence="2">DUF5671 domain-containing protein</fullName>
    </recommendedName>
</protein>
<comment type="caution">
    <text evidence="3">The sequence shown here is derived from an EMBL/GenBank/DDBJ whole genome shotgun (WGS) entry which is preliminary data.</text>
</comment>
<reference evidence="3 4" key="1">
    <citation type="journal article" date="2016" name="Nat. Commun.">
        <title>Thousands of microbial genomes shed light on interconnected biogeochemical processes in an aquifer system.</title>
        <authorList>
            <person name="Anantharaman K."/>
            <person name="Brown C.T."/>
            <person name="Hug L.A."/>
            <person name="Sharon I."/>
            <person name="Castelle C.J."/>
            <person name="Probst A.J."/>
            <person name="Thomas B.C."/>
            <person name="Singh A."/>
            <person name="Wilkins M.J."/>
            <person name="Karaoz U."/>
            <person name="Brodie E.L."/>
            <person name="Williams K.H."/>
            <person name="Hubbard S.S."/>
            <person name="Banfield J.F."/>
        </authorList>
    </citation>
    <scope>NUCLEOTIDE SEQUENCE [LARGE SCALE GENOMIC DNA]</scope>
</reference>
<dbReference type="Pfam" id="PF18920">
    <property type="entry name" value="DUF5671"/>
    <property type="match status" value="1"/>
</dbReference>
<evidence type="ECO:0000256" key="1">
    <source>
        <dbReference type="SAM" id="Phobius"/>
    </source>
</evidence>
<evidence type="ECO:0000313" key="4">
    <source>
        <dbReference type="Proteomes" id="UP000178783"/>
    </source>
</evidence>